<feature type="non-terminal residue" evidence="1">
    <location>
        <position position="1"/>
    </location>
</feature>
<gene>
    <name evidence="1" type="primary">ORF27036</name>
</gene>
<sequence>KMELSSKVECLQEEKSKLASELHIVKEVNNQLLEESSRLIGHSNTNQKIRLFNKKNLEYNDLNKKYLELLSEYRKLQEILRPQSTLNISTPKVNGCSGTLHNDA</sequence>
<accession>A0A0B6YL01</accession>
<protein>
    <submittedName>
        <fullName evidence="1">Uncharacterized protein</fullName>
    </submittedName>
</protein>
<dbReference type="AlphaFoldDB" id="A0A0B6YL01"/>
<reference evidence="1" key="1">
    <citation type="submission" date="2014-12" db="EMBL/GenBank/DDBJ databases">
        <title>Insight into the proteome of Arion vulgaris.</title>
        <authorList>
            <person name="Aradska J."/>
            <person name="Bulat T."/>
            <person name="Smidak R."/>
            <person name="Sarate P."/>
            <person name="Gangsoo J."/>
            <person name="Sialana F."/>
            <person name="Bilban M."/>
            <person name="Lubec G."/>
        </authorList>
    </citation>
    <scope>NUCLEOTIDE SEQUENCE</scope>
    <source>
        <tissue evidence="1">Skin</tissue>
    </source>
</reference>
<feature type="non-terminal residue" evidence="1">
    <location>
        <position position="104"/>
    </location>
</feature>
<organism evidence="1">
    <name type="scientific">Arion vulgaris</name>
    <dbReference type="NCBI Taxonomy" id="1028688"/>
    <lineage>
        <taxon>Eukaryota</taxon>
        <taxon>Metazoa</taxon>
        <taxon>Spiralia</taxon>
        <taxon>Lophotrochozoa</taxon>
        <taxon>Mollusca</taxon>
        <taxon>Gastropoda</taxon>
        <taxon>Heterobranchia</taxon>
        <taxon>Euthyneura</taxon>
        <taxon>Panpulmonata</taxon>
        <taxon>Eupulmonata</taxon>
        <taxon>Stylommatophora</taxon>
        <taxon>Helicina</taxon>
        <taxon>Arionoidea</taxon>
        <taxon>Arionidae</taxon>
        <taxon>Arion</taxon>
    </lineage>
</organism>
<proteinExistence type="predicted"/>
<evidence type="ECO:0000313" key="1">
    <source>
        <dbReference type="EMBL" id="CEK56190.1"/>
    </source>
</evidence>
<name>A0A0B6YL01_9EUPU</name>
<dbReference type="EMBL" id="HACG01009325">
    <property type="protein sequence ID" value="CEK56190.1"/>
    <property type="molecule type" value="Transcribed_RNA"/>
</dbReference>